<protein>
    <recommendedName>
        <fullName evidence="3">Capsule polysaccharide biosynthesis protein</fullName>
    </recommendedName>
</protein>
<dbReference type="Proteomes" id="UP001053296">
    <property type="component" value="Chromosome"/>
</dbReference>
<name>A0ABM7P3W2_9BACT</name>
<dbReference type="RefSeq" id="WP_229593923.1">
    <property type="nucleotide sequence ID" value="NZ_AP024485.1"/>
</dbReference>
<evidence type="ECO:0000313" key="2">
    <source>
        <dbReference type="Proteomes" id="UP001053296"/>
    </source>
</evidence>
<gene>
    <name evidence="1" type="ORF">PSDVSF_07940</name>
</gene>
<sequence length="447" mass="50212">MLCAFQVEIIIRELDGVLYQALHLADKGLPSLVGDRMVNAYIRSTTEPVIHFDSDQHEGTNTDILKQGGIVLNLNSEGQGFVDDPPEMQRNFASVIDSVTGICVWGQRQADILASLIPKDRVNDLHVTGHPAFDLLAPEFTQYYRNEAIVEAHGDDYILINTSFGMFNHEMGFDYYVKMLSKMDEWKVYGTPEHLEQLRKRCGHQERTALAMIELANQLAEANPERHIIIRPHPAENADYYTDKTTAHQNIIVTKNGSAREWIASAGAVIHHDCTTGMEATLMGKLVLQYEPYEGIEGSATLMAGIGHRTTTPDEALAHIQTGSMPEKTMQEIHRKLAPYLENITHNAADSVATLAAGYATNSHTWLPDPLGFWGNAKCWRKYLSKLLRAKQPGRNGRKVRYALNKFSRLRKTEVERRLAGLRKAQPDLPEVSVKQLCLNTFLIEPL</sequence>
<proteinExistence type="predicted"/>
<reference evidence="1" key="1">
    <citation type="journal article" date="2022" name="Arch. Microbiol.">
        <title>Pseudodesulfovibrio sediminis sp. nov., a mesophilic and neutrophilic sulfate-reducing bacterium isolated from sediment of a brackish lake.</title>
        <authorList>
            <person name="Takahashi A."/>
            <person name="Kojima H."/>
            <person name="Watanabe M."/>
            <person name="Fukui M."/>
        </authorList>
    </citation>
    <scope>NUCLEOTIDE SEQUENCE</scope>
    <source>
        <strain evidence="1">SF6</strain>
    </source>
</reference>
<accession>A0ABM7P3W2</accession>
<keyword evidence="2" id="KW-1185">Reference proteome</keyword>
<dbReference type="NCBIfam" id="TIGR04396">
    <property type="entry name" value="surf_polysacc"/>
    <property type="match status" value="1"/>
</dbReference>
<dbReference type="EMBL" id="AP024485">
    <property type="protein sequence ID" value="BCS87552.1"/>
    <property type="molecule type" value="Genomic_DNA"/>
</dbReference>
<organism evidence="1 2">
    <name type="scientific">Pseudodesulfovibrio sediminis</name>
    <dbReference type="NCBI Taxonomy" id="2810563"/>
    <lineage>
        <taxon>Bacteria</taxon>
        <taxon>Pseudomonadati</taxon>
        <taxon>Thermodesulfobacteriota</taxon>
        <taxon>Desulfovibrionia</taxon>
        <taxon>Desulfovibrionales</taxon>
        <taxon>Desulfovibrionaceae</taxon>
    </lineage>
</organism>
<evidence type="ECO:0000313" key="1">
    <source>
        <dbReference type="EMBL" id="BCS87552.1"/>
    </source>
</evidence>
<dbReference type="InterPro" id="IPR030906">
    <property type="entry name" value="Surf_polysacc"/>
</dbReference>
<evidence type="ECO:0008006" key="3">
    <source>
        <dbReference type="Google" id="ProtNLM"/>
    </source>
</evidence>